<name>A0A9X0QXW8_9PROT</name>
<reference evidence="1" key="1">
    <citation type="submission" date="2020-08" db="EMBL/GenBank/DDBJ databases">
        <authorList>
            <person name="Hu Y."/>
            <person name="Nguyen S.V."/>
            <person name="Li F."/>
            <person name="Fanning S."/>
        </authorList>
    </citation>
    <scope>NUCLEOTIDE SEQUENCE</scope>
    <source>
        <strain evidence="1">SYSU D8009</strain>
    </source>
</reference>
<evidence type="ECO:0000313" key="2">
    <source>
        <dbReference type="Proteomes" id="UP000600101"/>
    </source>
</evidence>
<dbReference type="AlphaFoldDB" id="A0A9X0QXW8"/>
<comment type="caution">
    <text evidence="1">The sequence shown here is derived from an EMBL/GenBank/DDBJ whole genome shotgun (WGS) entry which is preliminary data.</text>
</comment>
<gene>
    <name evidence="1" type="ORF">H7965_11040</name>
</gene>
<dbReference type="EMBL" id="JACOMF010000010">
    <property type="protein sequence ID" value="MBC4015859.1"/>
    <property type="molecule type" value="Genomic_DNA"/>
</dbReference>
<dbReference type="Proteomes" id="UP000600101">
    <property type="component" value="Unassembled WGS sequence"/>
</dbReference>
<proteinExistence type="predicted"/>
<evidence type="ECO:0000313" key="1">
    <source>
        <dbReference type="EMBL" id="MBC4015859.1"/>
    </source>
</evidence>
<protein>
    <submittedName>
        <fullName evidence="1">Uncharacterized protein</fullName>
    </submittedName>
</protein>
<keyword evidence="2" id="KW-1185">Reference proteome</keyword>
<sequence length="143" mass="14007">MPEVPQVIVNGIGLTGIDLSQGLSVSNVAGRVVVNGQEVPEASAANGLTVSGGANITNANTGAATSNGNGGVEISGIAVGSIETAGSPVMLNLANTESADASNSLAVEAAPATALDMLVTPAAEQVPLGFYSLPDFGPDWLFG</sequence>
<dbReference type="RefSeq" id="WP_186770633.1">
    <property type="nucleotide sequence ID" value="NZ_JACOMF010000010.1"/>
</dbReference>
<accession>A0A9X0QXW8</accession>
<organism evidence="1 2">
    <name type="scientific">Siccirubricoccus deserti</name>
    <dbReference type="NCBI Taxonomy" id="2013562"/>
    <lineage>
        <taxon>Bacteria</taxon>
        <taxon>Pseudomonadati</taxon>
        <taxon>Pseudomonadota</taxon>
        <taxon>Alphaproteobacteria</taxon>
        <taxon>Acetobacterales</taxon>
        <taxon>Roseomonadaceae</taxon>
        <taxon>Siccirubricoccus</taxon>
    </lineage>
</organism>